<dbReference type="InterPro" id="IPR015800">
    <property type="entry name" value="Cu_amine_oxidase_N2"/>
</dbReference>
<keyword evidence="1" id="KW-0186">Copper</keyword>
<comment type="cofactor">
    <cofactor evidence="1">
        <name>Cu cation</name>
        <dbReference type="ChEBI" id="CHEBI:23378"/>
    </cofactor>
    <text evidence="1">Contains 1 topaquinone per subunit.</text>
</comment>
<organism evidence="4 5">
    <name type="scientific">Dendrobium thyrsiflorum</name>
    <name type="common">Pinecone-like raceme dendrobium</name>
    <name type="synonym">Orchid</name>
    <dbReference type="NCBI Taxonomy" id="117978"/>
    <lineage>
        <taxon>Eukaryota</taxon>
        <taxon>Viridiplantae</taxon>
        <taxon>Streptophyta</taxon>
        <taxon>Embryophyta</taxon>
        <taxon>Tracheophyta</taxon>
        <taxon>Spermatophyta</taxon>
        <taxon>Magnoliopsida</taxon>
        <taxon>Liliopsida</taxon>
        <taxon>Asparagales</taxon>
        <taxon>Orchidaceae</taxon>
        <taxon>Epidendroideae</taxon>
        <taxon>Malaxideae</taxon>
        <taxon>Dendrobiinae</taxon>
        <taxon>Dendrobium</taxon>
    </lineage>
</organism>
<evidence type="ECO:0000256" key="2">
    <source>
        <dbReference type="SAM" id="MobiDB-lite"/>
    </source>
</evidence>
<dbReference type="SUPFAM" id="SSF54416">
    <property type="entry name" value="Amine oxidase N-terminal region"/>
    <property type="match status" value="1"/>
</dbReference>
<dbReference type="InterPro" id="IPR016182">
    <property type="entry name" value="Cu_amine_oxidase_N-reg"/>
</dbReference>
<dbReference type="EC" id="1.4.3.-" evidence="1"/>
<dbReference type="Proteomes" id="UP001552299">
    <property type="component" value="Unassembled WGS sequence"/>
</dbReference>
<dbReference type="InterPro" id="IPR000269">
    <property type="entry name" value="Cu_amine_oxidase"/>
</dbReference>
<dbReference type="GO" id="GO:0046872">
    <property type="term" value="F:metal ion binding"/>
    <property type="evidence" value="ECO:0007669"/>
    <property type="project" value="UniProtKB-KW"/>
</dbReference>
<dbReference type="GO" id="GO:0009308">
    <property type="term" value="P:amine metabolic process"/>
    <property type="evidence" value="ECO:0007669"/>
    <property type="project" value="UniProtKB-UniRule"/>
</dbReference>
<dbReference type="PANTHER" id="PTHR10638:SF18">
    <property type="entry name" value="AMINE OXIDASE [COPPER-CONTAINING] ZETA, PEROXISOMAL"/>
    <property type="match status" value="1"/>
</dbReference>
<keyword evidence="1" id="KW-0560">Oxidoreductase</keyword>
<keyword evidence="1" id="KW-0801">TPQ</keyword>
<dbReference type="EMBL" id="JANQDX010000004">
    <property type="protein sequence ID" value="KAL0925489.1"/>
    <property type="molecule type" value="Genomic_DNA"/>
</dbReference>
<dbReference type="Pfam" id="PF02727">
    <property type="entry name" value="Cu_amine_oxidN2"/>
    <property type="match status" value="1"/>
</dbReference>
<sequence>MAAAEEKATPCCPSAATVGGTSREKGNVSGGATWPMREVGGGAKAMTSGVLIRPVEDLPVPPAKPSSKGIQVMARSQASHPLDPLSAAEISVAVATVRAAGETPEVRDSMRFVEVVLLEPEKSVVALADAYFSHHSNHHCSQEQKVVLSFPVSYPLGELDLLSTTKNQMRLVSGLLS</sequence>
<accession>A0ABD0VKA1</accession>
<evidence type="ECO:0000256" key="1">
    <source>
        <dbReference type="RuleBase" id="RU000672"/>
    </source>
</evidence>
<comment type="caution">
    <text evidence="4">The sequence shown here is derived from an EMBL/GenBank/DDBJ whole genome shotgun (WGS) entry which is preliminary data.</text>
</comment>
<comment type="PTM">
    <text evidence="1">Topaquinone (TPQ) is generated by copper-dependent autoxidation of a specific tyrosyl residue.</text>
</comment>
<evidence type="ECO:0000259" key="3">
    <source>
        <dbReference type="Pfam" id="PF02727"/>
    </source>
</evidence>
<evidence type="ECO:0000313" key="5">
    <source>
        <dbReference type="Proteomes" id="UP001552299"/>
    </source>
</evidence>
<protein>
    <recommendedName>
        <fullName evidence="1">Amine oxidase</fullName>
        <ecNumber evidence="1">1.4.3.-</ecNumber>
    </recommendedName>
</protein>
<feature type="domain" description="Copper amine oxidase N2-terminal" evidence="3">
    <location>
        <begin position="80"/>
        <end position="125"/>
    </location>
</feature>
<evidence type="ECO:0000313" key="4">
    <source>
        <dbReference type="EMBL" id="KAL0925489.1"/>
    </source>
</evidence>
<proteinExistence type="inferred from homology"/>
<dbReference type="AlphaFoldDB" id="A0ABD0VKA1"/>
<name>A0ABD0VKA1_DENTH</name>
<comment type="similarity">
    <text evidence="1">Belongs to the copper/topaquinone oxidase family.</text>
</comment>
<gene>
    <name evidence="4" type="ORF">M5K25_003826</name>
</gene>
<reference evidence="4 5" key="1">
    <citation type="journal article" date="2024" name="Plant Biotechnol. J.">
        <title>Dendrobium thyrsiflorum genome and its molecular insights into genes involved in important horticultural traits.</title>
        <authorList>
            <person name="Chen B."/>
            <person name="Wang J.Y."/>
            <person name="Zheng P.J."/>
            <person name="Li K.L."/>
            <person name="Liang Y.M."/>
            <person name="Chen X.F."/>
            <person name="Zhang C."/>
            <person name="Zhao X."/>
            <person name="He X."/>
            <person name="Zhang G.Q."/>
            <person name="Liu Z.J."/>
            <person name="Xu Q."/>
        </authorList>
    </citation>
    <scope>NUCLEOTIDE SEQUENCE [LARGE SCALE GENOMIC DNA]</scope>
    <source>
        <strain evidence="4">GZMU011</strain>
    </source>
</reference>
<feature type="region of interest" description="Disordered" evidence="2">
    <location>
        <begin position="1"/>
        <end position="39"/>
    </location>
</feature>
<keyword evidence="1" id="KW-0479">Metal-binding</keyword>
<keyword evidence="5" id="KW-1185">Reference proteome</keyword>
<dbReference type="GO" id="GO:0016491">
    <property type="term" value="F:oxidoreductase activity"/>
    <property type="evidence" value="ECO:0007669"/>
    <property type="project" value="UniProtKB-KW"/>
</dbReference>
<dbReference type="Gene3D" id="3.10.450.40">
    <property type="match status" value="1"/>
</dbReference>
<dbReference type="PANTHER" id="PTHR10638">
    <property type="entry name" value="COPPER AMINE OXIDASE"/>
    <property type="match status" value="1"/>
</dbReference>